<dbReference type="InterPro" id="IPR000760">
    <property type="entry name" value="Inositol_monophosphatase-like"/>
</dbReference>
<proteinExistence type="inferred from homology"/>
<evidence type="ECO:0000256" key="5">
    <source>
        <dbReference type="ARBA" id="ARBA00022842"/>
    </source>
</evidence>
<dbReference type="InterPro" id="IPR020550">
    <property type="entry name" value="Inositol_monophosphatase_CS"/>
</dbReference>
<evidence type="ECO:0000313" key="9">
    <source>
        <dbReference type="Proteomes" id="UP000270678"/>
    </source>
</evidence>
<feature type="binding site" evidence="6">
    <location>
        <position position="121"/>
    </location>
    <ligand>
        <name>Mg(2+)</name>
        <dbReference type="ChEBI" id="CHEBI:18420"/>
        <label>1</label>
        <note>catalytic</note>
    </ligand>
</feature>
<dbReference type="InterPro" id="IPR033942">
    <property type="entry name" value="IMPase"/>
</dbReference>
<dbReference type="Proteomes" id="UP000270678">
    <property type="component" value="Chromosome"/>
</dbReference>
<dbReference type="RefSeq" id="WP_126995584.1">
    <property type="nucleotide sequence ID" value="NZ_CP034346.1"/>
</dbReference>
<evidence type="ECO:0000256" key="3">
    <source>
        <dbReference type="ARBA" id="ARBA00022723"/>
    </source>
</evidence>
<dbReference type="Gene3D" id="3.30.540.10">
    <property type="entry name" value="Fructose-1,6-Bisphosphatase, subunit A, domain 1"/>
    <property type="match status" value="1"/>
</dbReference>
<evidence type="ECO:0000256" key="1">
    <source>
        <dbReference type="ARBA" id="ARBA00001033"/>
    </source>
</evidence>
<dbReference type="PROSITE" id="PS00630">
    <property type="entry name" value="IMP_2"/>
    <property type="match status" value="1"/>
</dbReference>
<gene>
    <name evidence="8" type="ORF">EI981_03745</name>
</gene>
<dbReference type="AlphaFoldDB" id="A0A3Q9I6B1"/>
<dbReference type="Gene3D" id="3.40.190.80">
    <property type="match status" value="1"/>
</dbReference>
<dbReference type="PRINTS" id="PR01959">
    <property type="entry name" value="SBIMPHPHTASE"/>
</dbReference>
<dbReference type="Pfam" id="PF00459">
    <property type="entry name" value="Inositol_P"/>
    <property type="match status" value="1"/>
</dbReference>
<comment type="cofactor">
    <cofactor evidence="2 6 7">
        <name>Mg(2+)</name>
        <dbReference type="ChEBI" id="CHEBI:18420"/>
    </cofactor>
</comment>
<keyword evidence="9" id="KW-1185">Reference proteome</keyword>
<protein>
    <recommendedName>
        <fullName evidence="7">Inositol-1-monophosphatase</fullName>
        <ecNumber evidence="7">3.1.3.25</ecNumber>
    </recommendedName>
</protein>
<name>A0A3Q9I6B1_9BACL</name>
<comment type="similarity">
    <text evidence="7">Belongs to the inositol monophosphatase superfamily.</text>
</comment>
<dbReference type="GO" id="GO:0046854">
    <property type="term" value="P:phosphatidylinositol phosphate biosynthetic process"/>
    <property type="evidence" value="ECO:0007669"/>
    <property type="project" value="InterPro"/>
</dbReference>
<dbReference type="CDD" id="cd01639">
    <property type="entry name" value="IMPase"/>
    <property type="match status" value="1"/>
</dbReference>
<feature type="binding site" evidence="6">
    <location>
        <position position="247"/>
    </location>
    <ligand>
        <name>Mg(2+)</name>
        <dbReference type="ChEBI" id="CHEBI:18420"/>
        <label>1</label>
        <note>catalytic</note>
    </ligand>
</feature>
<feature type="binding site" evidence="6">
    <location>
        <position position="122"/>
    </location>
    <ligand>
        <name>Mg(2+)</name>
        <dbReference type="ChEBI" id="CHEBI:18420"/>
        <label>1</label>
        <note>catalytic</note>
    </ligand>
</feature>
<keyword evidence="5 6" id="KW-0460">Magnesium</keyword>
<dbReference type="PRINTS" id="PR00377">
    <property type="entry name" value="IMPHPHTASES"/>
</dbReference>
<dbReference type="FunFam" id="3.30.540.10:FF:000003">
    <property type="entry name" value="Inositol-1-monophosphatase"/>
    <property type="match status" value="1"/>
</dbReference>
<reference evidence="9" key="1">
    <citation type="submission" date="2018-12" db="EMBL/GenBank/DDBJ databases">
        <title>Complete genome sequence of Paenibacillus sp. MBLB1234.</title>
        <authorList>
            <person name="Nam Y.-D."/>
            <person name="Kang J."/>
            <person name="Chung W.-H."/>
            <person name="Park Y.S."/>
        </authorList>
    </citation>
    <scope>NUCLEOTIDE SEQUENCE [LARGE SCALE GENOMIC DNA]</scope>
    <source>
        <strain evidence="9">MBLB1234</strain>
    </source>
</reference>
<dbReference type="InterPro" id="IPR022337">
    <property type="entry name" value="Inositol_monophosphatase_SuhB"/>
</dbReference>
<evidence type="ECO:0000313" key="8">
    <source>
        <dbReference type="EMBL" id="AZS13679.1"/>
    </source>
</evidence>
<dbReference type="OrthoDB" id="9772456at2"/>
<dbReference type="EC" id="3.1.3.25" evidence="7"/>
<evidence type="ECO:0000256" key="4">
    <source>
        <dbReference type="ARBA" id="ARBA00022801"/>
    </source>
</evidence>
<dbReference type="GO" id="GO:0007165">
    <property type="term" value="P:signal transduction"/>
    <property type="evidence" value="ECO:0007669"/>
    <property type="project" value="TreeGrafter"/>
</dbReference>
<dbReference type="PANTHER" id="PTHR20854">
    <property type="entry name" value="INOSITOL MONOPHOSPHATASE"/>
    <property type="match status" value="1"/>
</dbReference>
<keyword evidence="3 6" id="KW-0479">Metal-binding</keyword>
<organism evidence="8 9">
    <name type="scientific">Paenibacillus lutimineralis</name>
    <dbReference type="NCBI Taxonomy" id="2707005"/>
    <lineage>
        <taxon>Bacteria</taxon>
        <taxon>Bacillati</taxon>
        <taxon>Bacillota</taxon>
        <taxon>Bacilli</taxon>
        <taxon>Bacillales</taxon>
        <taxon>Paenibacillaceae</taxon>
        <taxon>Paenibacillus</taxon>
    </lineage>
</organism>
<sequence length="300" mass="32172">MQVENQLESSVKPLEPKPKIPYVVGSKSPTAVAINSASKAGEWIKSRLGLIKEINTKCSPQDLVTDVDKGAELMIRKLILTHFPDHAILGEESVDPGAEASANALTEAKKEAEYLWIIDPIDGTTNFVQGYPFFCVSIALAYRGEVIIGVIYDPIRDEMFVAEKGKGAYVHGNPTRVSRDDKLADSVLAVGFNPDREVALPVNMKGITALSDRTRSLRAAGSAALHLAYVAAGRLSGYYEVGLNAWDIAAGALLVKESGGIVTDTVGNPYDIGVRRLVATNGKIHQELLDVLKTAEATGV</sequence>
<feature type="binding site" evidence="6">
    <location>
        <position position="119"/>
    </location>
    <ligand>
        <name>Mg(2+)</name>
        <dbReference type="ChEBI" id="CHEBI:18420"/>
        <label>1</label>
        <note>catalytic</note>
    </ligand>
</feature>
<evidence type="ECO:0000256" key="6">
    <source>
        <dbReference type="PIRSR" id="PIRSR600760-2"/>
    </source>
</evidence>
<dbReference type="GO" id="GO:0006020">
    <property type="term" value="P:inositol metabolic process"/>
    <property type="evidence" value="ECO:0007669"/>
    <property type="project" value="TreeGrafter"/>
</dbReference>
<dbReference type="GO" id="GO:0008934">
    <property type="term" value="F:inositol monophosphate 1-phosphatase activity"/>
    <property type="evidence" value="ECO:0007669"/>
    <property type="project" value="InterPro"/>
</dbReference>
<dbReference type="SUPFAM" id="SSF56655">
    <property type="entry name" value="Carbohydrate phosphatase"/>
    <property type="match status" value="1"/>
</dbReference>
<dbReference type="KEGG" id="plut:EI981_03745"/>
<dbReference type="GO" id="GO:0046872">
    <property type="term" value="F:metal ion binding"/>
    <property type="evidence" value="ECO:0007669"/>
    <property type="project" value="UniProtKB-KW"/>
</dbReference>
<dbReference type="PANTHER" id="PTHR20854:SF4">
    <property type="entry name" value="INOSITOL-1-MONOPHOSPHATASE-RELATED"/>
    <property type="match status" value="1"/>
</dbReference>
<evidence type="ECO:0000256" key="7">
    <source>
        <dbReference type="RuleBase" id="RU364068"/>
    </source>
</evidence>
<keyword evidence="4 7" id="KW-0378">Hydrolase</keyword>
<accession>A0A3Q9I6B1</accession>
<dbReference type="EMBL" id="CP034346">
    <property type="protein sequence ID" value="AZS13679.1"/>
    <property type="molecule type" value="Genomic_DNA"/>
</dbReference>
<feature type="binding site" evidence="6">
    <location>
        <position position="91"/>
    </location>
    <ligand>
        <name>Mg(2+)</name>
        <dbReference type="ChEBI" id="CHEBI:18420"/>
        <label>1</label>
        <note>catalytic</note>
    </ligand>
</feature>
<evidence type="ECO:0000256" key="2">
    <source>
        <dbReference type="ARBA" id="ARBA00001946"/>
    </source>
</evidence>
<comment type="catalytic activity">
    <reaction evidence="1 7">
        <text>a myo-inositol phosphate + H2O = myo-inositol + phosphate</text>
        <dbReference type="Rhea" id="RHEA:24056"/>
        <dbReference type="ChEBI" id="CHEBI:15377"/>
        <dbReference type="ChEBI" id="CHEBI:17268"/>
        <dbReference type="ChEBI" id="CHEBI:43474"/>
        <dbReference type="ChEBI" id="CHEBI:84139"/>
        <dbReference type="EC" id="3.1.3.25"/>
    </reaction>
</comment>